<sequence length="79" mass="8563">MIRRTVIAGLVAATAAITLVVPASPAYARACSYGSICTTYWYSDAAHTNMVGSLYEECDGSIYKWGTHGSYVTFREDPC</sequence>
<evidence type="ECO:0000313" key="3">
    <source>
        <dbReference type="Proteomes" id="UP000622552"/>
    </source>
</evidence>
<feature type="chain" id="PRO_5035203903" description="Peptidase inhibitor family I36" evidence="1">
    <location>
        <begin position="29"/>
        <end position="79"/>
    </location>
</feature>
<name>A0A8J7KLS2_9ACTN</name>
<organism evidence="2 3">
    <name type="scientific">Longispora fulva</name>
    <dbReference type="NCBI Taxonomy" id="619741"/>
    <lineage>
        <taxon>Bacteria</taxon>
        <taxon>Bacillati</taxon>
        <taxon>Actinomycetota</taxon>
        <taxon>Actinomycetes</taxon>
        <taxon>Micromonosporales</taxon>
        <taxon>Micromonosporaceae</taxon>
        <taxon>Longispora</taxon>
    </lineage>
</organism>
<proteinExistence type="predicted"/>
<evidence type="ECO:0000256" key="1">
    <source>
        <dbReference type="SAM" id="SignalP"/>
    </source>
</evidence>
<dbReference type="RefSeq" id="WP_197005081.1">
    <property type="nucleotide sequence ID" value="NZ_BONS01000017.1"/>
</dbReference>
<evidence type="ECO:0000313" key="2">
    <source>
        <dbReference type="EMBL" id="MBG6138306.1"/>
    </source>
</evidence>
<dbReference type="Pfam" id="PF19806">
    <property type="entry name" value="DUF6289"/>
    <property type="match status" value="1"/>
</dbReference>
<feature type="signal peptide" evidence="1">
    <location>
        <begin position="1"/>
        <end position="28"/>
    </location>
</feature>
<keyword evidence="1" id="KW-0732">Signal</keyword>
<keyword evidence="3" id="KW-1185">Reference proteome</keyword>
<dbReference type="Proteomes" id="UP000622552">
    <property type="component" value="Unassembled WGS sequence"/>
</dbReference>
<evidence type="ECO:0008006" key="4">
    <source>
        <dbReference type="Google" id="ProtNLM"/>
    </source>
</evidence>
<accession>A0A8J7KLS2</accession>
<dbReference type="InterPro" id="IPR046256">
    <property type="entry name" value="DUF6289"/>
</dbReference>
<dbReference type="EMBL" id="JADOUF010000001">
    <property type="protein sequence ID" value="MBG6138306.1"/>
    <property type="molecule type" value="Genomic_DNA"/>
</dbReference>
<reference evidence="2" key="1">
    <citation type="submission" date="2020-11" db="EMBL/GenBank/DDBJ databases">
        <title>Sequencing the genomes of 1000 actinobacteria strains.</title>
        <authorList>
            <person name="Klenk H.-P."/>
        </authorList>
    </citation>
    <scope>NUCLEOTIDE SEQUENCE</scope>
    <source>
        <strain evidence="2">DSM 45356</strain>
    </source>
</reference>
<gene>
    <name evidence="2" type="ORF">IW245_004500</name>
</gene>
<comment type="caution">
    <text evidence="2">The sequence shown here is derived from an EMBL/GenBank/DDBJ whole genome shotgun (WGS) entry which is preliminary data.</text>
</comment>
<dbReference type="AlphaFoldDB" id="A0A8J7KLS2"/>
<protein>
    <recommendedName>
        <fullName evidence="4">Peptidase inhibitor family I36</fullName>
    </recommendedName>
</protein>